<dbReference type="EMBL" id="QPIG01000003">
    <property type="protein sequence ID" value="RCU56984.1"/>
    <property type="molecule type" value="Genomic_DNA"/>
</dbReference>
<comment type="caution">
    <text evidence="1">The sequence shown here is derived from an EMBL/GenBank/DDBJ whole genome shotgun (WGS) entry which is preliminary data.</text>
</comment>
<evidence type="ECO:0000313" key="1">
    <source>
        <dbReference type="EMBL" id="RCU56984.1"/>
    </source>
</evidence>
<reference evidence="1 2" key="1">
    <citation type="submission" date="2018-07" db="EMBL/GenBank/DDBJ databases">
        <title>Oceanihabitans testaceum sp. nov., isolated from marine sediment.</title>
        <authorList>
            <person name="Li C.-M."/>
        </authorList>
    </citation>
    <scope>NUCLEOTIDE SEQUENCE [LARGE SCALE GENOMIC DNA]</scope>
    <source>
        <strain evidence="1 2">S9-10</strain>
    </source>
</reference>
<sequence>MKLIFFIIAFLSLILISFQIIELKEYYNGQGVIFDSSVKYPFVEPNYNKAHTPNLSEIKRAEKILSEKYYEYRTNVLDSFNVDKSIIKKRLKKPKNVIKKFHKYNRQYISYVSKSNDTIISIGLLNFANKRKAEKNFTDWKKTIQFGFHGFYEDNQEWVSINITDNEFIYKIGK</sequence>
<organism evidence="1 2">
    <name type="scientific">Oceanihabitans sediminis</name>
    <dbReference type="NCBI Taxonomy" id="1812012"/>
    <lineage>
        <taxon>Bacteria</taxon>
        <taxon>Pseudomonadati</taxon>
        <taxon>Bacteroidota</taxon>
        <taxon>Flavobacteriia</taxon>
        <taxon>Flavobacteriales</taxon>
        <taxon>Flavobacteriaceae</taxon>
        <taxon>Oceanihabitans</taxon>
    </lineage>
</organism>
<dbReference type="RefSeq" id="WP_072353292.1">
    <property type="nucleotide sequence ID" value="NZ_QNRP01000006.1"/>
</dbReference>
<proteinExistence type="predicted"/>
<keyword evidence="2" id="KW-1185">Reference proteome</keyword>
<dbReference type="OrthoDB" id="1363057at2"/>
<dbReference type="AlphaFoldDB" id="A0A368P4H4"/>
<evidence type="ECO:0000313" key="2">
    <source>
        <dbReference type="Proteomes" id="UP000252249"/>
    </source>
</evidence>
<accession>A0A368P4H4</accession>
<name>A0A368P4H4_9FLAO</name>
<dbReference type="Proteomes" id="UP000252249">
    <property type="component" value="Unassembled WGS sequence"/>
</dbReference>
<protein>
    <submittedName>
        <fullName evidence="1">Uncharacterized protein</fullName>
    </submittedName>
</protein>
<gene>
    <name evidence="1" type="ORF">DU428_08525</name>
</gene>